<organism evidence="1 2">
    <name type="scientific">Diploscapter pachys</name>
    <dbReference type="NCBI Taxonomy" id="2018661"/>
    <lineage>
        <taxon>Eukaryota</taxon>
        <taxon>Metazoa</taxon>
        <taxon>Ecdysozoa</taxon>
        <taxon>Nematoda</taxon>
        <taxon>Chromadorea</taxon>
        <taxon>Rhabditida</taxon>
        <taxon>Rhabditina</taxon>
        <taxon>Rhabditomorpha</taxon>
        <taxon>Rhabditoidea</taxon>
        <taxon>Rhabditidae</taxon>
        <taxon>Diploscapter</taxon>
    </lineage>
</organism>
<dbReference type="Proteomes" id="UP000218231">
    <property type="component" value="Unassembled WGS sequence"/>
</dbReference>
<evidence type="ECO:0000313" key="2">
    <source>
        <dbReference type="Proteomes" id="UP000218231"/>
    </source>
</evidence>
<sequence>MVRLKASRSWLSDWPDSNGRTLSSALNSIWKYLEISAHHCDQRLAPSPSAVRAPMASAWLSNSGDWALSCWTSSRCAASLRNRPVRSGCWVLDSVARLRANCSRAAKAPGSLCSRRISSAPSTNALALVMSCNAERRKVASRSKCSASARRHSLRLSPSTVSRRWLRRCWSPCSCATRRRRSSSSLAAGRLASWALSCCSRCCSASAR</sequence>
<reference evidence="1 2" key="1">
    <citation type="journal article" date="2017" name="Curr. Biol.">
        <title>Genome architecture and evolution of a unichromosomal asexual nematode.</title>
        <authorList>
            <person name="Fradin H."/>
            <person name="Zegar C."/>
            <person name="Gutwein M."/>
            <person name="Lucas J."/>
            <person name="Kovtun M."/>
            <person name="Corcoran D."/>
            <person name="Baugh L.R."/>
            <person name="Kiontke K."/>
            <person name="Gunsalus K."/>
            <person name="Fitch D.H."/>
            <person name="Piano F."/>
        </authorList>
    </citation>
    <scope>NUCLEOTIDE SEQUENCE [LARGE SCALE GENOMIC DNA]</scope>
    <source>
        <strain evidence="1">PF1309</strain>
    </source>
</reference>
<comment type="caution">
    <text evidence="1">The sequence shown here is derived from an EMBL/GenBank/DDBJ whole genome shotgun (WGS) entry which is preliminary data.</text>
</comment>
<gene>
    <name evidence="1" type="ORF">WR25_21784</name>
</gene>
<dbReference type="EMBL" id="LIAE01005482">
    <property type="protein sequence ID" value="PAV93313.1"/>
    <property type="molecule type" value="Genomic_DNA"/>
</dbReference>
<dbReference type="AlphaFoldDB" id="A0A2A2M4J0"/>
<accession>A0A2A2M4J0</accession>
<name>A0A2A2M4J0_9BILA</name>
<keyword evidence="2" id="KW-1185">Reference proteome</keyword>
<protein>
    <submittedName>
        <fullName evidence="1">Uncharacterized protein</fullName>
    </submittedName>
</protein>
<evidence type="ECO:0000313" key="1">
    <source>
        <dbReference type="EMBL" id="PAV93313.1"/>
    </source>
</evidence>
<proteinExistence type="predicted"/>